<gene>
    <name evidence="2" type="ORF">GNI_002750</name>
</gene>
<dbReference type="CDD" id="cd18316">
    <property type="entry name" value="BTB_POZ_KCTD-like"/>
    <property type="match status" value="1"/>
</dbReference>
<evidence type="ECO:0000313" key="2">
    <source>
        <dbReference type="EMBL" id="EZG89218.1"/>
    </source>
</evidence>
<dbReference type="SUPFAM" id="SSF54695">
    <property type="entry name" value="POZ domain"/>
    <property type="match status" value="1"/>
</dbReference>
<sequence>VEGDLAEAMKRIEEENRRVRNIKLSQSRMVEFNVGGQLFQTSRSTVESQRGSLLCDLISGRHEGISMPIFIDRDPALFSLILNFLRNPYWLPIARDITESERLALEAQYFRLEFLPFPLAVVLGGHDGVTFLNDAELIQLNHFRKLREPPSSPEDPKSSALMQVARTTGGKNTAIIKKNILKMNPAIVAATKYAATK</sequence>
<evidence type="ECO:0000259" key="1">
    <source>
        <dbReference type="Pfam" id="PF02214"/>
    </source>
</evidence>
<protein>
    <submittedName>
        <fullName evidence="2">K+ channel tetramerization domain protein</fullName>
    </submittedName>
</protein>
<dbReference type="GO" id="GO:0051260">
    <property type="term" value="P:protein homooligomerization"/>
    <property type="evidence" value="ECO:0007669"/>
    <property type="project" value="InterPro"/>
</dbReference>
<reference evidence="2" key="1">
    <citation type="submission" date="2013-12" db="EMBL/GenBank/DDBJ databases">
        <authorList>
            <person name="Omoto C.K."/>
            <person name="Sibley D."/>
            <person name="Venepally P."/>
            <person name="Hadjithomas M."/>
            <person name="Karamycheva S."/>
            <person name="Brunk B."/>
            <person name="Roos D."/>
            <person name="Caler E."/>
            <person name="Lorenzi H."/>
        </authorList>
    </citation>
    <scope>NUCLEOTIDE SEQUENCE</scope>
</reference>
<dbReference type="RefSeq" id="XP_011128496.1">
    <property type="nucleotide sequence ID" value="XM_011130194.1"/>
</dbReference>
<comment type="caution">
    <text evidence="2">The sequence shown here is derived from an EMBL/GenBank/DDBJ whole genome shotgun (WGS) entry which is preliminary data.</text>
</comment>
<keyword evidence="2" id="KW-0813">Transport</keyword>
<dbReference type="EMBL" id="AFNH02000024">
    <property type="protein sequence ID" value="EZG89218.1"/>
    <property type="molecule type" value="Genomic_DNA"/>
</dbReference>
<dbReference type="OrthoDB" id="191037at2759"/>
<evidence type="ECO:0000313" key="3">
    <source>
        <dbReference type="Proteomes" id="UP000019763"/>
    </source>
</evidence>
<dbReference type="InterPro" id="IPR011333">
    <property type="entry name" value="SKP1/BTB/POZ_sf"/>
</dbReference>
<proteinExistence type="predicted"/>
<keyword evidence="2" id="KW-0407">Ion channel</keyword>
<keyword evidence="3" id="KW-1185">Reference proteome</keyword>
<dbReference type="Pfam" id="PF02214">
    <property type="entry name" value="BTB_2"/>
    <property type="match status" value="1"/>
</dbReference>
<organism evidence="2 3">
    <name type="scientific">Gregarina niphandrodes</name>
    <name type="common">Septate eugregarine</name>
    <dbReference type="NCBI Taxonomy" id="110365"/>
    <lineage>
        <taxon>Eukaryota</taxon>
        <taxon>Sar</taxon>
        <taxon>Alveolata</taxon>
        <taxon>Apicomplexa</taxon>
        <taxon>Conoidasida</taxon>
        <taxon>Gregarinasina</taxon>
        <taxon>Eugregarinorida</taxon>
        <taxon>Gregarinidae</taxon>
        <taxon>Gregarina</taxon>
    </lineage>
</organism>
<dbReference type="VEuPathDB" id="CryptoDB:GNI_002750"/>
<keyword evidence="2" id="KW-0406">Ion transport</keyword>
<feature type="non-terminal residue" evidence="2">
    <location>
        <position position="1"/>
    </location>
</feature>
<dbReference type="GO" id="GO:0034220">
    <property type="term" value="P:monoatomic ion transmembrane transport"/>
    <property type="evidence" value="ECO:0007669"/>
    <property type="project" value="UniProtKB-KW"/>
</dbReference>
<dbReference type="PANTHER" id="PTHR11145:SF8">
    <property type="entry name" value="RE57120P"/>
    <property type="match status" value="1"/>
</dbReference>
<dbReference type="Proteomes" id="UP000019763">
    <property type="component" value="Unassembled WGS sequence"/>
</dbReference>
<dbReference type="GeneID" id="22910357"/>
<name>A0A023BE12_GRENI</name>
<dbReference type="InterPro" id="IPR003131">
    <property type="entry name" value="T1-type_BTB"/>
</dbReference>
<dbReference type="PANTHER" id="PTHR11145">
    <property type="entry name" value="BTB/POZ DOMAIN-CONTAINING ADAPTER FOR CUL3-MEDIATED RHOA DEGRADATION PROTEIN FAMILY MEMBER"/>
    <property type="match status" value="1"/>
</dbReference>
<dbReference type="InterPro" id="IPR045068">
    <property type="entry name" value="BACURD1-3"/>
</dbReference>
<accession>A0A023BE12</accession>
<feature type="domain" description="Potassium channel tetramerisation-type BTB" evidence="1">
    <location>
        <begin position="30"/>
        <end position="113"/>
    </location>
</feature>
<dbReference type="AlphaFoldDB" id="A0A023BE12"/>
<dbReference type="eggNOG" id="KOG2714">
    <property type="taxonomic scope" value="Eukaryota"/>
</dbReference>
<dbReference type="Gene3D" id="3.30.710.10">
    <property type="entry name" value="Potassium Channel Kv1.1, Chain A"/>
    <property type="match status" value="1"/>
</dbReference>